<protein>
    <submittedName>
        <fullName evidence="1">Uncharacterized protein</fullName>
    </submittedName>
</protein>
<name>A0ABQ3A6X1_9ACTN</name>
<accession>A0ABQ3A6X1</accession>
<dbReference type="EMBL" id="BMUU01000005">
    <property type="protein sequence ID" value="GGY38915.1"/>
    <property type="molecule type" value="Genomic_DNA"/>
</dbReference>
<gene>
    <name evidence="1" type="ORF">GCM10010326_36240</name>
</gene>
<sequence>MTSKLVSAAVLPVAGTQPVVAALPAGRRRGLAARAAAQHAGRTPDALRRVTLAVDTVPSASAFQSAL</sequence>
<reference evidence="2" key="1">
    <citation type="journal article" date="2019" name="Int. J. Syst. Evol. Microbiol.">
        <title>The Global Catalogue of Microorganisms (GCM) 10K type strain sequencing project: providing services to taxonomists for standard genome sequencing and annotation.</title>
        <authorList>
            <consortium name="The Broad Institute Genomics Platform"/>
            <consortium name="The Broad Institute Genome Sequencing Center for Infectious Disease"/>
            <person name="Wu L."/>
            <person name="Ma J."/>
        </authorList>
    </citation>
    <scope>NUCLEOTIDE SEQUENCE [LARGE SCALE GENOMIC DNA]</scope>
    <source>
        <strain evidence="2">JCM 4594</strain>
    </source>
</reference>
<dbReference type="Proteomes" id="UP000600946">
    <property type="component" value="Unassembled WGS sequence"/>
</dbReference>
<evidence type="ECO:0000313" key="2">
    <source>
        <dbReference type="Proteomes" id="UP000600946"/>
    </source>
</evidence>
<dbReference type="RefSeq" id="WP_190027575.1">
    <property type="nucleotide sequence ID" value="NZ_BMUU01000005.1"/>
</dbReference>
<keyword evidence="2" id="KW-1185">Reference proteome</keyword>
<comment type="caution">
    <text evidence="1">The sequence shown here is derived from an EMBL/GenBank/DDBJ whole genome shotgun (WGS) entry which is preliminary data.</text>
</comment>
<dbReference type="GeneID" id="96291575"/>
<evidence type="ECO:0000313" key="1">
    <source>
        <dbReference type="EMBL" id="GGY38915.1"/>
    </source>
</evidence>
<organism evidence="1 2">
    <name type="scientific">Streptomyces xanthochromogenes</name>
    <dbReference type="NCBI Taxonomy" id="67384"/>
    <lineage>
        <taxon>Bacteria</taxon>
        <taxon>Bacillati</taxon>
        <taxon>Actinomycetota</taxon>
        <taxon>Actinomycetes</taxon>
        <taxon>Kitasatosporales</taxon>
        <taxon>Streptomycetaceae</taxon>
        <taxon>Streptomyces</taxon>
    </lineage>
</organism>
<proteinExistence type="predicted"/>